<accession>A0A4Z1K6E9</accession>
<sequence length="719" mass="81392">MAEVLGTIASGISIAQLAGNLASSIIKLKSYWDQIQDAPDDIAFLVCEIESHHTILRSILEKQAQLTSSCHPTSGFFDQSIKLCHNASSELDGLVNALSKDINSNRKWKRTMGSANVLLKAEQLKKLKKKMKNATRSMHLAISWQMNTVLQQQSSTLTSNVQASLDNFLQHWQNHLLNSGLSQPTCSTKVSMDSAVLAQTTNITMEAKTRLPVDHNFYEQESSQTMSQYDSSSWITFAFGSIGMQKVIKKNHKGAFQESETVYHPPAWISRRAWQVMYTKDLSSLRWNINIQTCRTLDGNTAFFDCVVSGDILNVQRMLRERTGFVNDRFYCSSASVYFTRSMQEWVGATPLHLLLSANADVSAGDHCTGNDNRRKPLEILRILVEGGAEEEFLGNSNFLEKTDMPVDIFSYIQHHTFLNEPLFAEKCKIAARIVEKAAGYRNTQQCIRSLLGGPKFSFYVGLHNNEKALQEIFQILYQNVTSFGIQKVKKQTNPSISKHPSAELLQELIGAQVPLHETGTGFTLLQRMICNCMFQTGINHRGRQILDWINLLHASGTDLEQYGETERSIFKMGRRNNFESLVFRSRINRVEVLNFEGPMKPVINYELGFSRLIDFTYGPCVEDWNFWFSEPTDRFAGDFWSLIEDPPLINLVPGAWVDKSLYTYTLFSGESHDTELTVIFISSSVDENDVGKPSVRVYFRRSRFSNELVADTLAIAQQ</sequence>
<keyword evidence="2" id="KW-1185">Reference proteome</keyword>
<evidence type="ECO:0000313" key="1">
    <source>
        <dbReference type="EMBL" id="TGO76907.1"/>
    </source>
</evidence>
<organism evidence="1 2">
    <name type="scientific">Botrytis elliptica</name>
    <dbReference type="NCBI Taxonomy" id="278938"/>
    <lineage>
        <taxon>Eukaryota</taxon>
        <taxon>Fungi</taxon>
        <taxon>Dikarya</taxon>
        <taxon>Ascomycota</taxon>
        <taxon>Pezizomycotina</taxon>
        <taxon>Leotiomycetes</taxon>
        <taxon>Helotiales</taxon>
        <taxon>Sclerotiniaceae</taxon>
        <taxon>Botrytis</taxon>
    </lineage>
</organism>
<reference evidence="1 2" key="1">
    <citation type="submission" date="2017-12" db="EMBL/GenBank/DDBJ databases">
        <title>Comparative genomics of Botrytis spp.</title>
        <authorList>
            <person name="Valero-Jimenez C.A."/>
            <person name="Tapia P."/>
            <person name="Veloso J."/>
            <person name="Silva-Moreno E."/>
            <person name="Staats M."/>
            <person name="Valdes J.H."/>
            <person name="Van Kan J.A.L."/>
        </authorList>
    </citation>
    <scope>NUCLEOTIDE SEQUENCE [LARGE SCALE GENOMIC DNA]</scope>
    <source>
        <strain evidence="1 2">Be9601</strain>
    </source>
</reference>
<comment type="caution">
    <text evidence="1">The sequence shown here is derived from an EMBL/GenBank/DDBJ whole genome shotgun (WGS) entry which is preliminary data.</text>
</comment>
<dbReference type="Proteomes" id="UP000297229">
    <property type="component" value="Unassembled WGS sequence"/>
</dbReference>
<dbReference type="AlphaFoldDB" id="A0A4Z1K6E9"/>
<name>A0A4Z1K6E9_9HELO</name>
<evidence type="ECO:0008006" key="3">
    <source>
        <dbReference type="Google" id="ProtNLM"/>
    </source>
</evidence>
<dbReference type="EMBL" id="PQXM01000131">
    <property type="protein sequence ID" value="TGO76907.1"/>
    <property type="molecule type" value="Genomic_DNA"/>
</dbReference>
<gene>
    <name evidence="1" type="ORF">BELL_0132g00240</name>
</gene>
<evidence type="ECO:0000313" key="2">
    <source>
        <dbReference type="Proteomes" id="UP000297229"/>
    </source>
</evidence>
<protein>
    <recommendedName>
        <fullName evidence="3">Fungal N-terminal domain-containing protein</fullName>
    </recommendedName>
</protein>
<proteinExistence type="predicted"/>